<organism evidence="1 2">
    <name type="scientific">Acetobacter orientalis</name>
    <dbReference type="NCBI Taxonomy" id="146474"/>
    <lineage>
        <taxon>Bacteria</taxon>
        <taxon>Pseudomonadati</taxon>
        <taxon>Pseudomonadota</taxon>
        <taxon>Alphaproteobacteria</taxon>
        <taxon>Acetobacterales</taxon>
        <taxon>Acetobacteraceae</taxon>
        <taxon>Acetobacter</taxon>
    </lineage>
</organism>
<accession>A0A6N3SUK9</accession>
<proteinExistence type="predicted"/>
<gene>
    <name evidence="1" type="ORF">Abor_031_069</name>
</gene>
<dbReference type="AlphaFoldDB" id="A0A0D6NMR0"/>
<evidence type="ECO:0000313" key="1">
    <source>
        <dbReference type="EMBL" id="GAN66903.1"/>
    </source>
</evidence>
<dbReference type="RefSeq" id="WP_048841944.1">
    <property type="nucleotide sequence ID" value="NZ_BAMX01000031.1"/>
</dbReference>
<accession>A0A0D6NMR0</accession>
<keyword evidence="2" id="KW-1185">Reference proteome</keyword>
<dbReference type="EMBL" id="BAMX01000031">
    <property type="protein sequence ID" value="GAN66903.1"/>
    <property type="molecule type" value="Genomic_DNA"/>
</dbReference>
<reference evidence="1 2" key="1">
    <citation type="submission" date="2012-11" db="EMBL/GenBank/DDBJ databases">
        <title>Whole genome sequence of Acetobacter orientalis 21F-2.</title>
        <authorList>
            <person name="Azuma Y."/>
            <person name="Higashiura N."/>
            <person name="Hirakawa H."/>
            <person name="Matsushita K."/>
        </authorList>
    </citation>
    <scope>NUCLEOTIDE SEQUENCE [LARGE SCALE GENOMIC DNA]</scope>
    <source>
        <strain evidence="1 2">21F-2</strain>
    </source>
</reference>
<dbReference type="STRING" id="1231341.Abor_031_069"/>
<name>A0A0D6NMR0_9PROT</name>
<protein>
    <submittedName>
        <fullName evidence="1">Uncharacterized protein</fullName>
    </submittedName>
</protein>
<dbReference type="GeneID" id="76205039"/>
<sequence length="64" mass="7271">MVKPTKRVTLEQYVRSKADRKEDGQNAALVGMTAAAFKKTPQAKRIDREMVSLLNRTSTKGRRH</sequence>
<comment type="caution">
    <text evidence="1">The sequence shown here is derived from an EMBL/GenBank/DDBJ whole genome shotgun (WGS) entry which is preliminary data.</text>
</comment>
<dbReference type="Proteomes" id="UP000032670">
    <property type="component" value="Unassembled WGS sequence"/>
</dbReference>
<evidence type="ECO:0000313" key="2">
    <source>
        <dbReference type="Proteomes" id="UP000032670"/>
    </source>
</evidence>